<evidence type="ECO:0000259" key="6">
    <source>
        <dbReference type="Pfam" id="PF25325"/>
    </source>
</evidence>
<name>A0A8C0TIA0_CANLF</name>
<feature type="domain" description="EFHB C-terminal EF-hand" evidence="6">
    <location>
        <begin position="157"/>
        <end position="230"/>
    </location>
</feature>
<sequence>MKIILKLISLILLLELSARDVVNPPKPYEEVVKEGKEGHDLYIVSHNDYYAGRKPDCTNRTEANVEESEPTLLIKPEDIVLKEPGSSEKTLRTLLRPSDKVSNYYKTTSSEISAVVGAIPSTCYPIYGVPTIRSDIPAPRIRRISDRTNYGEEGNAYSLLHPTVFGQKGVFERDFFKTRSKKEIAEILCNIGVKLSDEEFENVWNLASKKHHRGEVCVETIRNVLDELQHADRIKCKTSM</sequence>
<evidence type="ECO:0000313" key="8">
    <source>
        <dbReference type="Proteomes" id="UP000694542"/>
    </source>
</evidence>
<reference evidence="7" key="2">
    <citation type="submission" date="2025-08" db="UniProtKB">
        <authorList>
            <consortium name="Ensembl"/>
        </authorList>
    </citation>
    <scope>IDENTIFICATION</scope>
</reference>
<feature type="chain" id="PRO_5034843180" description="EFHB C-terminal EF-hand domain-containing protein" evidence="5">
    <location>
        <begin position="19"/>
        <end position="240"/>
    </location>
</feature>
<dbReference type="InterPro" id="IPR040193">
    <property type="entry name" value="EFHC1/EFHC2/EFHB"/>
</dbReference>
<evidence type="ECO:0000313" key="7">
    <source>
        <dbReference type="Ensembl" id="ENSCAFP00040037011.1"/>
    </source>
</evidence>
<accession>A0A8C0TIA0</accession>
<organism evidence="7 8">
    <name type="scientific">Canis lupus familiaris</name>
    <name type="common">Dog</name>
    <name type="synonym">Canis familiaris</name>
    <dbReference type="NCBI Taxonomy" id="9615"/>
    <lineage>
        <taxon>Eukaryota</taxon>
        <taxon>Metazoa</taxon>
        <taxon>Chordata</taxon>
        <taxon>Craniata</taxon>
        <taxon>Vertebrata</taxon>
        <taxon>Euteleostomi</taxon>
        <taxon>Mammalia</taxon>
        <taxon>Eutheria</taxon>
        <taxon>Laurasiatheria</taxon>
        <taxon>Carnivora</taxon>
        <taxon>Caniformia</taxon>
        <taxon>Canidae</taxon>
        <taxon>Canis</taxon>
    </lineage>
</organism>
<evidence type="ECO:0000256" key="1">
    <source>
        <dbReference type="ARBA" id="ARBA00004245"/>
    </source>
</evidence>
<protein>
    <recommendedName>
        <fullName evidence="6">EFHB C-terminal EF-hand domain-containing protein</fullName>
    </recommendedName>
</protein>
<keyword evidence="3" id="KW-0677">Repeat</keyword>
<dbReference type="PANTHER" id="PTHR12086">
    <property type="entry name" value="EF-HAND DOMAIN C-TERMINAL CONTAINING PROTEIN"/>
    <property type="match status" value="1"/>
</dbReference>
<keyword evidence="5" id="KW-0732">Signal</keyword>
<dbReference type="Pfam" id="PF25325">
    <property type="entry name" value="EF-hand_EFHB_C"/>
    <property type="match status" value="1"/>
</dbReference>
<evidence type="ECO:0000256" key="5">
    <source>
        <dbReference type="SAM" id="SignalP"/>
    </source>
</evidence>
<keyword evidence="4" id="KW-0206">Cytoskeleton</keyword>
<reference evidence="7" key="1">
    <citation type="submission" date="2018-10" db="EMBL/GenBank/DDBJ databases">
        <title>De novo assembly of a Great Dane genome.</title>
        <authorList>
            <person name="Kidd J.M."/>
            <person name="Pendleton A.L."/>
            <person name="Shen F."/>
            <person name="Emery S."/>
        </authorList>
    </citation>
    <scope>NUCLEOTIDE SEQUENCE [LARGE SCALE GENOMIC DNA]</scope>
    <source>
        <strain evidence="7">Great Dane</strain>
    </source>
</reference>
<dbReference type="Ensembl" id="ENSCAFT00040042428.1">
    <property type="protein sequence ID" value="ENSCAFP00040037011.1"/>
    <property type="gene ID" value="ENSCAFG00040022791.1"/>
</dbReference>
<comment type="subcellular location">
    <subcellularLocation>
        <location evidence="1">Cytoplasm</location>
        <location evidence="1">Cytoskeleton</location>
    </subcellularLocation>
</comment>
<dbReference type="AlphaFoldDB" id="A0A8C0TIA0"/>
<dbReference type="PANTHER" id="PTHR12086:SF12">
    <property type="entry name" value="EF-HAND DOMAIN-CONTAINING FAMILY MEMBER B"/>
    <property type="match status" value="1"/>
</dbReference>
<dbReference type="Proteomes" id="UP000694542">
    <property type="component" value="Chromosome 23"/>
</dbReference>
<proteinExistence type="predicted"/>
<keyword evidence="2" id="KW-0963">Cytoplasm</keyword>
<evidence type="ECO:0000256" key="2">
    <source>
        <dbReference type="ARBA" id="ARBA00022490"/>
    </source>
</evidence>
<dbReference type="GO" id="GO:0005856">
    <property type="term" value="C:cytoskeleton"/>
    <property type="evidence" value="ECO:0007669"/>
    <property type="project" value="UniProtKB-SubCell"/>
</dbReference>
<dbReference type="InterPro" id="IPR057428">
    <property type="entry name" value="EFHB_EF-hand_C"/>
</dbReference>
<feature type="signal peptide" evidence="5">
    <location>
        <begin position="1"/>
        <end position="18"/>
    </location>
</feature>
<evidence type="ECO:0000256" key="4">
    <source>
        <dbReference type="ARBA" id="ARBA00023212"/>
    </source>
</evidence>
<evidence type="ECO:0000256" key="3">
    <source>
        <dbReference type="ARBA" id="ARBA00022737"/>
    </source>
</evidence>